<dbReference type="InterPro" id="IPR020097">
    <property type="entry name" value="PsdUridine_synth_TruA_a/b_dom"/>
</dbReference>
<dbReference type="RefSeq" id="XP_067804826.1">
    <property type="nucleotide sequence ID" value="XM_067946035.1"/>
</dbReference>
<gene>
    <name evidence="16" type="ORF">BdWA1_000988</name>
    <name evidence="15" type="ORF">BdWA1_003832</name>
    <name evidence="14" type="ORF">BdWA1_004019</name>
</gene>
<dbReference type="Pfam" id="PF01416">
    <property type="entry name" value="PseudoU_synth_1"/>
    <property type="match status" value="1"/>
</dbReference>
<dbReference type="InterPro" id="IPR020103">
    <property type="entry name" value="PsdUridine_synth_cat_dom_sf"/>
</dbReference>
<dbReference type="Proteomes" id="UP001214638">
    <property type="component" value="Unassembled WGS sequence"/>
</dbReference>
<dbReference type="AlphaFoldDB" id="A0AAD9PN71"/>
<evidence type="ECO:0000256" key="6">
    <source>
        <dbReference type="ARBA" id="ARBA00022692"/>
    </source>
</evidence>
<keyword evidence="8" id="KW-0732">Signal</keyword>
<dbReference type="Gene3D" id="3.30.70.660">
    <property type="entry name" value="Pseudouridine synthase I, catalytic domain, C-terminal subdomain"/>
    <property type="match status" value="1"/>
</dbReference>
<keyword evidence="9" id="KW-0256">Endoplasmic reticulum</keyword>
<comment type="pathway">
    <text evidence="3">Protein modification; protein glycosylation.</text>
</comment>
<dbReference type="EMBL" id="JALLKP010000097">
    <property type="protein sequence ID" value="KAK2194515.1"/>
    <property type="molecule type" value="Genomic_DNA"/>
</dbReference>
<dbReference type="GeneID" id="94335286"/>
<evidence type="ECO:0000256" key="1">
    <source>
        <dbReference type="ARBA" id="ARBA00002791"/>
    </source>
</evidence>
<keyword evidence="7" id="KW-0819">tRNA processing</keyword>
<evidence type="ECO:0000256" key="2">
    <source>
        <dbReference type="ARBA" id="ARBA00004115"/>
    </source>
</evidence>
<evidence type="ECO:0000256" key="11">
    <source>
        <dbReference type="ARBA" id="ARBA00023136"/>
    </source>
</evidence>
<dbReference type="HAMAP" id="MF_00171">
    <property type="entry name" value="TruA"/>
    <property type="match status" value="1"/>
</dbReference>
<dbReference type="NCBIfam" id="TIGR00071">
    <property type="entry name" value="hisT_truA"/>
    <property type="match status" value="1"/>
</dbReference>
<reference evidence="16" key="1">
    <citation type="journal article" date="2023" name="Nat. Microbiol.">
        <title>Babesia duncani multi-omics identifies virulence factors and drug targets.</title>
        <authorList>
            <person name="Singh P."/>
            <person name="Lonardi S."/>
            <person name="Liang Q."/>
            <person name="Vydyam P."/>
            <person name="Khabirova E."/>
            <person name="Fang T."/>
            <person name="Gihaz S."/>
            <person name="Thekkiniath J."/>
            <person name="Munshi M."/>
            <person name="Abel S."/>
            <person name="Ciampossin L."/>
            <person name="Batugedara G."/>
            <person name="Gupta M."/>
            <person name="Lu X.M."/>
            <person name="Lenz T."/>
            <person name="Chakravarty S."/>
            <person name="Cornillot E."/>
            <person name="Hu Y."/>
            <person name="Ma W."/>
            <person name="Gonzalez L.M."/>
            <person name="Sanchez S."/>
            <person name="Estrada K."/>
            <person name="Sanchez-Flores A."/>
            <person name="Montero E."/>
            <person name="Harb O.S."/>
            <person name="Le Roch K.G."/>
            <person name="Mamoun C.B."/>
        </authorList>
    </citation>
    <scope>NUCLEOTIDE SEQUENCE</scope>
    <source>
        <strain evidence="16">WA1</strain>
    </source>
</reference>
<name>A0AAD9PN71_9APIC</name>
<comment type="subcellular location">
    <subcellularLocation>
        <location evidence="2">Endoplasmic reticulum membrane</location>
        <topology evidence="2">Single-pass type I membrane protein</topology>
    </subcellularLocation>
</comment>
<dbReference type="GO" id="GO:0031119">
    <property type="term" value="P:tRNA pseudouridine synthesis"/>
    <property type="evidence" value="ECO:0007669"/>
    <property type="project" value="TreeGrafter"/>
</dbReference>
<dbReference type="EMBL" id="JALLKP010000060">
    <property type="protein sequence ID" value="KAK2194701.1"/>
    <property type="molecule type" value="Genomic_DNA"/>
</dbReference>
<dbReference type="InterPro" id="IPR020095">
    <property type="entry name" value="PsdUridine_synth_TruA_C"/>
</dbReference>
<keyword evidence="12" id="KW-0413">Isomerase</keyword>
<comment type="similarity">
    <text evidence="5">Belongs to the tRNA pseudouridine synthase TruA family.</text>
</comment>
<dbReference type="GO" id="GO:1990481">
    <property type="term" value="P:mRNA pseudouridine synthesis"/>
    <property type="evidence" value="ECO:0007669"/>
    <property type="project" value="TreeGrafter"/>
</dbReference>
<dbReference type="KEGG" id="bdw:94335286"/>
<dbReference type="InterPro" id="IPR001406">
    <property type="entry name" value="PsdUridine_synth_TruA"/>
</dbReference>
<dbReference type="GO" id="GO:0003723">
    <property type="term" value="F:RNA binding"/>
    <property type="evidence" value="ECO:0007669"/>
    <property type="project" value="InterPro"/>
</dbReference>
<accession>A0AAD9PN71</accession>
<dbReference type="Gene3D" id="3.30.70.580">
    <property type="entry name" value="Pseudouridine synthase I, catalytic domain, N-terminal subdomain"/>
    <property type="match status" value="1"/>
</dbReference>
<evidence type="ECO:0000256" key="4">
    <source>
        <dbReference type="ARBA" id="ARBA00008905"/>
    </source>
</evidence>
<dbReference type="InterPro" id="IPR020094">
    <property type="entry name" value="TruA/RsuA/RluB/E/F_N"/>
</dbReference>
<proteinExistence type="inferred from homology"/>
<evidence type="ECO:0000313" key="16">
    <source>
        <dbReference type="EMBL" id="KAK2197984.1"/>
    </source>
</evidence>
<protein>
    <submittedName>
        <fullName evidence="16">Bifunctional Pseudouridine synthase I</fullName>
    </submittedName>
</protein>
<feature type="domain" description="Pseudouridine synthase I TruA alpha/beta" evidence="13">
    <location>
        <begin position="637"/>
        <end position="753"/>
    </location>
</feature>
<comment type="similarity">
    <text evidence="4">Belongs to the OST1 family.</text>
</comment>
<evidence type="ECO:0000256" key="8">
    <source>
        <dbReference type="ARBA" id="ARBA00022729"/>
    </source>
</evidence>
<keyword evidence="17" id="KW-1185">Reference proteome</keyword>
<evidence type="ECO:0000256" key="3">
    <source>
        <dbReference type="ARBA" id="ARBA00004922"/>
    </source>
</evidence>
<keyword evidence="6" id="KW-0812">Transmembrane</keyword>
<dbReference type="EMBL" id="JALLKP010000001">
    <property type="protein sequence ID" value="KAK2197984.1"/>
    <property type="molecule type" value="Genomic_DNA"/>
</dbReference>
<evidence type="ECO:0000313" key="14">
    <source>
        <dbReference type="EMBL" id="KAK2194515.1"/>
    </source>
</evidence>
<evidence type="ECO:0000256" key="7">
    <source>
        <dbReference type="ARBA" id="ARBA00022694"/>
    </source>
</evidence>
<dbReference type="GO" id="GO:0005634">
    <property type="term" value="C:nucleus"/>
    <property type="evidence" value="ECO:0007669"/>
    <property type="project" value="TreeGrafter"/>
</dbReference>
<dbReference type="PANTHER" id="PTHR11142">
    <property type="entry name" value="PSEUDOURIDYLATE SYNTHASE"/>
    <property type="match status" value="1"/>
</dbReference>
<sequence length="771" mass="88716">MPISKCDNRILIVTALVVYLLNIVMPIKTHANNIHPNDLIECEFESNYNLKRAFYGGDCTLCAPITKSYLDTLRANAWNWTIKYAAKRFSISHLPIEVSILLEIEKRQLQQTNSNEKCDFLFLMPYHEAVHATDIHVYIKGTNKELQVTLVNLDGDNSNSRNCMPMIYLIKCNHDDLCMKKLELQIKYYLGRPFTPANKELLLDEKQFVIMKTSTFILSAYIIESQKTYFVFNYKTNVNVISLHHFANLVKITNGVWGSGPYLKIAPLSFGEAFVIRFMYPRALEFAPKCNKRVNVSNIFFCQNVNVSEEYTIINEAAPLKGNYNSENVKQLFNRKSGSIRHLLFLEATFPKDAININVKDELGMIHSVYSVDSLGPVDSISENQNIKSFEIIPRYPLLGGWKMSVQVLHSFPKYISILNILRGSIDVTIDPAMDLYIQKYTITIHLPYGVSDIKVTTPPGIQYNTINKKSTIWGINTIETAIVLSFNNFHTFLFHDEYGNSRGLAYQLGVENTVEGWLFKALKNANIANNVLNNKYSRAARTDKDVHALHNYCSFYVDACPPASSQDAENKSSKSHWCFRITEIAKVINKHLPNTIRINSASLVEDSFDSRLSCIYRIYKYYFQIENMDLSKMVAASQYFIGTHDYTRFSKVNKRNPKNPTRTIFSFEIIPHDSILHVATIKARSFLWHQVRCMMGALFLVGNGTIPVTRIKDMLDEPMEPKLKYVYNFHHLQYSYKMANPNGLILYDCGYEMEFDRHYTRDAALKVRLH</sequence>
<organism evidence="16 17">
    <name type="scientific">Babesia duncani</name>
    <dbReference type="NCBI Taxonomy" id="323732"/>
    <lineage>
        <taxon>Eukaryota</taxon>
        <taxon>Sar</taxon>
        <taxon>Alveolata</taxon>
        <taxon>Apicomplexa</taxon>
        <taxon>Aconoidasida</taxon>
        <taxon>Piroplasmida</taxon>
        <taxon>Babesiidae</taxon>
        <taxon>Babesia</taxon>
    </lineage>
</organism>
<dbReference type="GO" id="GO:0005789">
    <property type="term" value="C:endoplasmic reticulum membrane"/>
    <property type="evidence" value="ECO:0007669"/>
    <property type="project" value="UniProtKB-SubCell"/>
</dbReference>
<evidence type="ECO:0000259" key="13">
    <source>
        <dbReference type="Pfam" id="PF01416"/>
    </source>
</evidence>
<dbReference type="InterPro" id="IPR007676">
    <property type="entry name" value="Ribophorin_I"/>
</dbReference>
<dbReference type="SUPFAM" id="SSF55120">
    <property type="entry name" value="Pseudouridine synthase"/>
    <property type="match status" value="1"/>
</dbReference>
<evidence type="ECO:0000256" key="12">
    <source>
        <dbReference type="ARBA" id="ARBA00023235"/>
    </source>
</evidence>
<keyword evidence="11" id="KW-0472">Membrane</keyword>
<dbReference type="Pfam" id="PF04597">
    <property type="entry name" value="Ribophorin_I"/>
    <property type="match status" value="1"/>
</dbReference>
<evidence type="ECO:0000256" key="10">
    <source>
        <dbReference type="ARBA" id="ARBA00022989"/>
    </source>
</evidence>
<comment type="caution">
    <text evidence="16">The sequence shown here is derived from an EMBL/GenBank/DDBJ whole genome shotgun (WGS) entry which is preliminary data.</text>
</comment>
<evidence type="ECO:0000256" key="9">
    <source>
        <dbReference type="ARBA" id="ARBA00022824"/>
    </source>
</evidence>
<evidence type="ECO:0000313" key="17">
    <source>
        <dbReference type="Proteomes" id="UP001214638"/>
    </source>
</evidence>
<dbReference type="GO" id="GO:0009982">
    <property type="term" value="F:pseudouridine synthase activity"/>
    <property type="evidence" value="ECO:0007669"/>
    <property type="project" value="InterPro"/>
</dbReference>
<evidence type="ECO:0000313" key="15">
    <source>
        <dbReference type="EMBL" id="KAK2194701.1"/>
    </source>
</evidence>
<keyword evidence="10" id="KW-1133">Transmembrane helix</keyword>
<evidence type="ECO:0000256" key="5">
    <source>
        <dbReference type="ARBA" id="ARBA00009375"/>
    </source>
</evidence>
<comment type="function">
    <text evidence="1">Subunit of the oligosaccharyl transferase (OST) complex that catalyzes the initial transfer of a defined glycan (Glc(3)Man(9)GlcNAc(2) in eukaryotes) from the lipid carrier dolichol-pyrophosphate to an asparagine residue within an Asn-X-Ser/Thr consensus motif in nascent polypeptide chains, the first step in protein N-glycosylation. N-glycosylation occurs cotranslationally and the complex associates with the Sec61 complex at the channel-forming translocon complex that mediates protein translocation across the endoplasmic reticulum (ER). All subunits are required for a maximal enzyme activity.</text>
</comment>
<dbReference type="PANTHER" id="PTHR11142:SF5">
    <property type="entry name" value="TRNA PSEUDOURIDINE(38_39) SYNTHASE"/>
    <property type="match status" value="1"/>
</dbReference>